<dbReference type="EMBL" id="JAVRJZ010000005">
    <property type="protein sequence ID" value="KAK2723039.1"/>
    <property type="molecule type" value="Genomic_DNA"/>
</dbReference>
<feature type="domain" description="C2H2-type" evidence="13">
    <location>
        <begin position="85"/>
        <end position="112"/>
    </location>
</feature>
<dbReference type="FunFam" id="3.30.160.60:FF:000176">
    <property type="entry name" value="zinc finger protein 70"/>
    <property type="match status" value="1"/>
</dbReference>
<reference evidence="14" key="1">
    <citation type="submission" date="2023-07" db="EMBL/GenBank/DDBJ databases">
        <title>Chromosome-level genome assembly of Artemia franciscana.</title>
        <authorList>
            <person name="Jo E."/>
        </authorList>
    </citation>
    <scope>NUCLEOTIDE SEQUENCE</scope>
    <source>
        <tissue evidence="14">Whole body</tissue>
    </source>
</reference>
<feature type="domain" description="C2H2-type" evidence="13">
    <location>
        <begin position="197"/>
        <end position="224"/>
    </location>
</feature>
<keyword evidence="15" id="KW-1185">Reference proteome</keyword>
<protein>
    <recommendedName>
        <fullName evidence="13">C2H2-type domain-containing protein</fullName>
    </recommendedName>
</protein>
<dbReference type="FunFam" id="3.30.160.60:FF:000446">
    <property type="entry name" value="Zinc finger protein"/>
    <property type="match status" value="1"/>
</dbReference>
<evidence type="ECO:0000256" key="1">
    <source>
        <dbReference type="ARBA" id="ARBA00004123"/>
    </source>
</evidence>
<name>A0AA88I9N6_ARTSF</name>
<feature type="domain" description="C2H2-type" evidence="13">
    <location>
        <begin position="225"/>
        <end position="252"/>
    </location>
</feature>
<feature type="compositionally biased region" description="Polar residues" evidence="12">
    <location>
        <begin position="577"/>
        <end position="593"/>
    </location>
</feature>
<evidence type="ECO:0000256" key="5">
    <source>
        <dbReference type="ARBA" id="ARBA00022771"/>
    </source>
</evidence>
<gene>
    <name evidence="14" type="ORF">QYM36_003285</name>
</gene>
<feature type="domain" description="C2H2-type" evidence="13">
    <location>
        <begin position="169"/>
        <end position="196"/>
    </location>
</feature>
<feature type="domain" description="C2H2-type" evidence="13">
    <location>
        <begin position="141"/>
        <end position="168"/>
    </location>
</feature>
<dbReference type="PANTHER" id="PTHR16515">
    <property type="entry name" value="PR DOMAIN ZINC FINGER PROTEIN"/>
    <property type="match status" value="1"/>
</dbReference>
<dbReference type="GO" id="GO:0006355">
    <property type="term" value="P:regulation of DNA-templated transcription"/>
    <property type="evidence" value="ECO:0007669"/>
    <property type="project" value="UniProtKB-ARBA"/>
</dbReference>
<dbReference type="InterPro" id="IPR050331">
    <property type="entry name" value="Zinc_finger"/>
</dbReference>
<dbReference type="PROSITE" id="PS50157">
    <property type="entry name" value="ZINC_FINGER_C2H2_2"/>
    <property type="match status" value="6"/>
</dbReference>
<accession>A0AA88I9N6</accession>
<feature type="compositionally biased region" description="Basic and acidic residues" evidence="12">
    <location>
        <begin position="598"/>
        <end position="607"/>
    </location>
</feature>
<dbReference type="InterPro" id="IPR036236">
    <property type="entry name" value="Znf_C2H2_sf"/>
</dbReference>
<feature type="region of interest" description="Disordered" evidence="12">
    <location>
        <begin position="573"/>
        <end position="607"/>
    </location>
</feature>
<keyword evidence="10" id="KW-0539">Nucleus</keyword>
<keyword evidence="7" id="KW-0805">Transcription regulation</keyword>
<dbReference type="SMART" id="SM00355">
    <property type="entry name" value="ZnF_C2H2"/>
    <property type="match status" value="7"/>
</dbReference>
<evidence type="ECO:0000256" key="8">
    <source>
        <dbReference type="ARBA" id="ARBA00023125"/>
    </source>
</evidence>
<dbReference type="Pfam" id="PF00096">
    <property type="entry name" value="zf-C2H2"/>
    <property type="match status" value="4"/>
</dbReference>
<dbReference type="PANTHER" id="PTHR16515:SF49">
    <property type="entry name" value="GASTRULA ZINC FINGER PROTEIN XLCGF49.1-LIKE-RELATED"/>
    <property type="match status" value="1"/>
</dbReference>
<dbReference type="FunFam" id="3.30.160.60:FF:001480">
    <property type="entry name" value="Si:cabz01071911.3"/>
    <property type="match status" value="1"/>
</dbReference>
<keyword evidence="6" id="KW-0862">Zinc</keyword>
<evidence type="ECO:0000256" key="3">
    <source>
        <dbReference type="ARBA" id="ARBA00022723"/>
    </source>
</evidence>
<dbReference type="Gene3D" id="3.30.160.60">
    <property type="entry name" value="Classic Zinc Finger"/>
    <property type="match status" value="6"/>
</dbReference>
<proteinExistence type="inferred from homology"/>
<dbReference type="FunFam" id="3.30.160.60:FF:002343">
    <property type="entry name" value="Zinc finger protein 33A"/>
    <property type="match status" value="1"/>
</dbReference>
<comment type="caution">
    <text evidence="14">The sequence shown here is derived from an EMBL/GenBank/DDBJ whole genome shotgun (WGS) entry which is preliminary data.</text>
</comment>
<comment type="similarity">
    <text evidence="2">Belongs to the krueppel C2H2-type zinc-finger protein family.</text>
</comment>
<dbReference type="AlphaFoldDB" id="A0AA88I9N6"/>
<dbReference type="GO" id="GO:0005634">
    <property type="term" value="C:nucleus"/>
    <property type="evidence" value="ECO:0007669"/>
    <property type="project" value="UniProtKB-SubCell"/>
</dbReference>
<evidence type="ECO:0000256" key="10">
    <source>
        <dbReference type="ARBA" id="ARBA00023242"/>
    </source>
</evidence>
<dbReference type="SUPFAM" id="SSF57667">
    <property type="entry name" value="beta-beta-alpha zinc fingers"/>
    <property type="match status" value="4"/>
</dbReference>
<dbReference type="GO" id="GO:0008270">
    <property type="term" value="F:zinc ion binding"/>
    <property type="evidence" value="ECO:0007669"/>
    <property type="project" value="UniProtKB-KW"/>
</dbReference>
<evidence type="ECO:0000313" key="14">
    <source>
        <dbReference type="EMBL" id="KAK2723039.1"/>
    </source>
</evidence>
<evidence type="ECO:0000259" key="13">
    <source>
        <dbReference type="PROSITE" id="PS50157"/>
    </source>
</evidence>
<dbReference type="InterPro" id="IPR013087">
    <property type="entry name" value="Znf_C2H2_type"/>
</dbReference>
<keyword evidence="5 11" id="KW-0863">Zinc-finger</keyword>
<evidence type="ECO:0000256" key="4">
    <source>
        <dbReference type="ARBA" id="ARBA00022737"/>
    </source>
</evidence>
<dbReference type="FunFam" id="3.30.160.60:FF:001009">
    <property type="entry name" value="Zinc finger protein 26"/>
    <property type="match status" value="1"/>
</dbReference>
<dbReference type="GO" id="GO:0003677">
    <property type="term" value="F:DNA binding"/>
    <property type="evidence" value="ECO:0007669"/>
    <property type="project" value="UniProtKB-KW"/>
</dbReference>
<keyword evidence="3" id="KW-0479">Metal-binding</keyword>
<keyword evidence="8" id="KW-0238">DNA-binding</keyword>
<evidence type="ECO:0000256" key="7">
    <source>
        <dbReference type="ARBA" id="ARBA00023015"/>
    </source>
</evidence>
<feature type="domain" description="C2H2-type" evidence="13">
    <location>
        <begin position="113"/>
        <end position="140"/>
    </location>
</feature>
<evidence type="ECO:0000256" key="12">
    <source>
        <dbReference type="SAM" id="MobiDB-lite"/>
    </source>
</evidence>
<dbReference type="Proteomes" id="UP001187531">
    <property type="component" value="Unassembled WGS sequence"/>
</dbReference>
<comment type="subcellular location">
    <subcellularLocation>
        <location evidence="1">Nucleus</location>
    </subcellularLocation>
</comment>
<dbReference type="PROSITE" id="PS00028">
    <property type="entry name" value="ZINC_FINGER_C2H2_1"/>
    <property type="match status" value="6"/>
</dbReference>
<evidence type="ECO:0000313" key="15">
    <source>
        <dbReference type="Proteomes" id="UP001187531"/>
    </source>
</evidence>
<dbReference type="FunFam" id="3.30.160.60:FF:000624">
    <property type="entry name" value="zinc finger protein 697"/>
    <property type="match status" value="1"/>
</dbReference>
<sequence length="713" mass="79871">MRGKWCGLAEVMYTRVVKYSTCPKISGAARCTSCSGGFNNKLTYPQPKMQNDSNTVCGGDTDEEIKECADDGNETGSIPVPTPKYQCEICGKIFAIPARLTRHYRTHSGERPWSCDVCGKAFAVKENLSVHLRVHTKERPYRCDICGRAFEHSGKLHRHRRIHTGERPHHCKICGKDFIQSGQLVIHQRSHTGEKPFICQICHKGFTCSKQLKVHQRTHTGEKPYVCKVCNKSFGYNHVLKFHLMSHYGTKYYKCVNCKESFESRPILKDHLKNCYPDNQVLNTSQGQNDGCRIENKDSKCMAVESTTPTLSLCNRVAAVYAGSSNIRDEAANTPPPPMENFGYLIPSNSEKSPIPSSSKNVSTNVKIEFPVQPLKNSTFSQITDSFKAFYTSLTPRHPPRPQHVSTTNETENFNEVYSDLLVTQCTNKKQEDTNKTVLDQSYLHSLSPPVYSISSSWPRGRANTFLNHSSSFLQHSKYRLGCSIDPVCRDTKSSHKAKSYEDNLLAFDREKVMVDNSQNMSSMPFSGFLTPTSTDTFLAGIPLSFDCLNQKYSFDNSSNSLALPFNPIIPPPSIGELSSQGNSGHSSAVSSEDQYEEVSHPSSRRELDLLNFERPYDILNNECEALNLTVEPKPPINRYKDSVQDINYSRHNRVSSPVSDGPDISKNVPFRKRSFAEFSDPGSAVASSSNSLENPRSQSVIMFASKKSAPNF</sequence>
<evidence type="ECO:0000256" key="11">
    <source>
        <dbReference type="PROSITE-ProRule" id="PRU00042"/>
    </source>
</evidence>
<keyword evidence="4" id="KW-0677">Repeat</keyword>
<evidence type="ECO:0000256" key="9">
    <source>
        <dbReference type="ARBA" id="ARBA00023163"/>
    </source>
</evidence>
<evidence type="ECO:0000256" key="2">
    <source>
        <dbReference type="ARBA" id="ARBA00006991"/>
    </source>
</evidence>
<keyword evidence="9" id="KW-0804">Transcription</keyword>
<organism evidence="14 15">
    <name type="scientific">Artemia franciscana</name>
    <name type="common">Brine shrimp</name>
    <name type="synonym">Artemia sanfranciscana</name>
    <dbReference type="NCBI Taxonomy" id="6661"/>
    <lineage>
        <taxon>Eukaryota</taxon>
        <taxon>Metazoa</taxon>
        <taxon>Ecdysozoa</taxon>
        <taxon>Arthropoda</taxon>
        <taxon>Crustacea</taxon>
        <taxon>Branchiopoda</taxon>
        <taxon>Anostraca</taxon>
        <taxon>Artemiidae</taxon>
        <taxon>Artemia</taxon>
    </lineage>
</organism>
<evidence type="ECO:0000256" key="6">
    <source>
        <dbReference type="ARBA" id="ARBA00022833"/>
    </source>
</evidence>